<dbReference type="Proteomes" id="UP000663889">
    <property type="component" value="Unassembled WGS sequence"/>
</dbReference>
<protein>
    <submittedName>
        <fullName evidence="1">Uncharacterized protein</fullName>
    </submittedName>
</protein>
<proteinExistence type="predicted"/>
<comment type="caution">
    <text evidence="1">The sequence shown here is derived from an EMBL/GenBank/DDBJ whole genome shotgun (WGS) entry which is preliminary data.</text>
</comment>
<reference evidence="1" key="1">
    <citation type="submission" date="2021-02" db="EMBL/GenBank/DDBJ databases">
        <authorList>
            <person name="Nowell W R."/>
        </authorList>
    </citation>
    <scope>NUCLEOTIDE SEQUENCE</scope>
</reference>
<organism evidence="1 2">
    <name type="scientific">Rotaria sordida</name>
    <dbReference type="NCBI Taxonomy" id="392033"/>
    <lineage>
        <taxon>Eukaryota</taxon>
        <taxon>Metazoa</taxon>
        <taxon>Spiralia</taxon>
        <taxon>Gnathifera</taxon>
        <taxon>Rotifera</taxon>
        <taxon>Eurotatoria</taxon>
        <taxon>Bdelloidea</taxon>
        <taxon>Philodinida</taxon>
        <taxon>Philodinidae</taxon>
        <taxon>Rotaria</taxon>
    </lineage>
</organism>
<dbReference type="EMBL" id="CAJNOU010001304">
    <property type="protein sequence ID" value="CAF1184646.1"/>
    <property type="molecule type" value="Genomic_DNA"/>
</dbReference>
<sequence length="299" mass="34323">MATGRAKKPCVKCDKGAGITICGGCEEWFCAKHFTEHRQGLGEKMDHVGQQHDFLQNKLTETNVTHSFHSHINEWETASIKKIQEVAKKARTDLEKYLNETKTELRESLGKIKNELASSHQSGNYTEIELKEWTDELNKLRQLLEKPSTIDIVEDSQSQPLIRVVQQKSLLSTIVADEWKSPSKKQEFAEPGAYKPLPCKGRHCTNCGKCRDWYYTGDLQTWQWIRNFKNWKDDDLKRWRSGDYHKRFQCRDGYTCTYGGGGPIIYSSGHPHISYIFIGSGGGSTIYFSSCLCEDNRRV</sequence>
<evidence type="ECO:0000313" key="1">
    <source>
        <dbReference type="EMBL" id="CAF1184646.1"/>
    </source>
</evidence>
<dbReference type="AlphaFoldDB" id="A0A814V602"/>
<name>A0A814V602_9BILA</name>
<gene>
    <name evidence="1" type="ORF">SEV965_LOCUS20248</name>
</gene>
<accession>A0A814V602</accession>
<evidence type="ECO:0000313" key="2">
    <source>
        <dbReference type="Proteomes" id="UP000663889"/>
    </source>
</evidence>